<name>A0YFV2_9GAMM</name>
<protein>
    <submittedName>
        <fullName evidence="1">Possible EA31 gene protein, phage lambda</fullName>
    </submittedName>
</protein>
<dbReference type="STRING" id="247633.GP2143_01625"/>
<dbReference type="Proteomes" id="UP000004931">
    <property type="component" value="Unassembled WGS sequence"/>
</dbReference>
<dbReference type="Gene3D" id="1.10.30.50">
    <property type="match status" value="1"/>
</dbReference>
<accession>A0YFV2</accession>
<dbReference type="EMBL" id="AAVT01000009">
    <property type="protein sequence ID" value="EAW30202.1"/>
    <property type="molecule type" value="Genomic_DNA"/>
</dbReference>
<sequence length="282" mass="31649">MVRILPKPKQSPKAVYLTCISKVKKPALKASLTSVADTIDTDATDYDDKAERALLYLIAESDDVDGVVTQEQMEKVYTGRMAAKKAPGREIYDKLKAAAPHGVCPFCAQRSVKTLDHYLPKAEFPSLVVVPFNLIPSCSDCNKVKSSKVADSADKQILHPYYDDVTAHQWLIAAVNETTPAAFSFDVMNVQAFDQMLNSRIEHHFDLLELAELYSSKAGVLLEDIRYRLEELYRVGGKVEVHNYLAEEQSSRRRNNINSWQTATYQAMAESDWFCDGGFRGI</sequence>
<gene>
    <name evidence="1" type="ORF">GP2143_01625</name>
</gene>
<dbReference type="eggNOG" id="COG1403">
    <property type="taxonomic scope" value="Bacteria"/>
</dbReference>
<dbReference type="AlphaFoldDB" id="A0YFV2"/>
<organism evidence="1 2">
    <name type="scientific">marine gamma proteobacterium HTCC2143</name>
    <dbReference type="NCBI Taxonomy" id="247633"/>
    <lineage>
        <taxon>Bacteria</taxon>
        <taxon>Pseudomonadati</taxon>
        <taxon>Pseudomonadota</taxon>
        <taxon>Gammaproteobacteria</taxon>
        <taxon>Cellvibrionales</taxon>
        <taxon>Spongiibacteraceae</taxon>
        <taxon>BD1-7 clade</taxon>
    </lineage>
</organism>
<evidence type="ECO:0000313" key="1">
    <source>
        <dbReference type="EMBL" id="EAW30202.1"/>
    </source>
</evidence>
<comment type="caution">
    <text evidence="1">The sequence shown here is derived from an EMBL/GenBank/DDBJ whole genome shotgun (WGS) entry which is preliminary data.</text>
</comment>
<evidence type="ECO:0000313" key="2">
    <source>
        <dbReference type="Proteomes" id="UP000004931"/>
    </source>
</evidence>
<keyword evidence="2" id="KW-1185">Reference proteome</keyword>
<reference evidence="1 2" key="1">
    <citation type="journal article" date="2010" name="J. Bacteriol.">
        <title>Genome sequence of the oligotrophic marine Gammaproteobacterium HTCC2143, isolated from the Oregon Coast.</title>
        <authorList>
            <person name="Oh H.M."/>
            <person name="Kang I."/>
            <person name="Ferriera S."/>
            <person name="Giovannoni S.J."/>
            <person name="Cho J.C."/>
        </authorList>
    </citation>
    <scope>NUCLEOTIDE SEQUENCE [LARGE SCALE GENOMIC DNA]</scope>
    <source>
        <strain evidence="1 2">HTCC2143</strain>
    </source>
</reference>
<proteinExistence type="predicted"/>